<keyword evidence="4" id="KW-0067">ATP-binding</keyword>
<comment type="similarity">
    <text evidence="1">Belongs to the zeta toxin family.</text>
</comment>
<dbReference type="Proteomes" id="UP000234891">
    <property type="component" value="Unassembled WGS sequence"/>
</dbReference>
<comment type="catalytic activity">
    <reaction evidence="6">
        <text>UDP-N-acetyl-alpha-D-glucosamine + ATP = UDP-N-acetyl-alpha-D-glucosamine 3'-phosphate + ADP + H(+)</text>
        <dbReference type="Rhea" id="RHEA:32671"/>
        <dbReference type="ChEBI" id="CHEBI:15378"/>
        <dbReference type="ChEBI" id="CHEBI:30616"/>
        <dbReference type="ChEBI" id="CHEBI:57705"/>
        <dbReference type="ChEBI" id="CHEBI:64353"/>
        <dbReference type="ChEBI" id="CHEBI:456216"/>
        <dbReference type="EC" id="2.7.1.176"/>
    </reaction>
</comment>
<gene>
    <name evidence="8" type="ORF">CDL26_08195</name>
</gene>
<evidence type="ECO:0000259" key="7">
    <source>
        <dbReference type="Pfam" id="PF06414"/>
    </source>
</evidence>
<dbReference type="EC" id="2.7.1.176" evidence="2"/>
<dbReference type="Pfam" id="PF06414">
    <property type="entry name" value="Zeta_toxin"/>
    <property type="match status" value="1"/>
</dbReference>
<dbReference type="AlphaFoldDB" id="A0A2N5PC87"/>
<dbReference type="GO" id="GO:0005524">
    <property type="term" value="F:ATP binding"/>
    <property type="evidence" value="ECO:0007669"/>
    <property type="project" value="UniProtKB-KW"/>
</dbReference>
<accession>A0A2N5PC87</accession>
<comment type="caution">
    <text evidence="8">The sequence shown here is derived from an EMBL/GenBank/DDBJ whole genome shotgun (WGS) entry which is preliminary data.</text>
</comment>
<sequence length="292" mass="33720">MPGDKVNIEESHILKAKIIFPELIKKVKECAKTNSKVVIAVCGGSGVGKSEIASLLTYYFENMGIGCYTLSGDNYPHRIPLYNDAERLRIFRKSAIKGMIADGEYNIERFNIIHQYQLQSKDADSQNIIEYPWYESYLRNGAKGLQEYLGTEKEIDFLEIQNIVKDFKNGAEKIWLKRMGREDTELWYEQVDFSKTDILIIEWTHGNSKNYIGVDIPILLNSTPEETLAHRRSRNRDGAVDSPFTTLVLELEQKLLRRDAHKAQIILSKNGEILTYEEYTKLMDKEENCHEN</sequence>
<keyword evidence="8" id="KW-0808">Transferase</keyword>
<protein>
    <recommendedName>
        <fullName evidence="5">UDP-N-acetylglucosamine kinase</fullName>
        <ecNumber evidence="2">2.7.1.176</ecNumber>
    </recommendedName>
    <alternativeName>
        <fullName evidence="5">UDP-N-acetylglucosamine kinase</fullName>
    </alternativeName>
</protein>
<dbReference type="GO" id="GO:0016301">
    <property type="term" value="F:kinase activity"/>
    <property type="evidence" value="ECO:0007669"/>
    <property type="project" value="UniProtKB-KW"/>
</dbReference>
<feature type="domain" description="Zeta toxin" evidence="7">
    <location>
        <begin position="25"/>
        <end position="87"/>
    </location>
</feature>
<evidence type="ECO:0000256" key="6">
    <source>
        <dbReference type="ARBA" id="ARBA00048178"/>
    </source>
</evidence>
<dbReference type="InterPro" id="IPR027417">
    <property type="entry name" value="P-loop_NTPase"/>
</dbReference>
<dbReference type="SUPFAM" id="SSF52540">
    <property type="entry name" value="P-loop containing nucleoside triphosphate hydrolases"/>
    <property type="match status" value="1"/>
</dbReference>
<reference evidence="8 9" key="1">
    <citation type="journal article" date="2017" name="Genome Med.">
        <title>A novel Ruminococcus gnavus clade enriched in inflammatory bowel disease patients.</title>
        <authorList>
            <person name="Hall A.B."/>
            <person name="Yassour M."/>
            <person name="Sauk J."/>
            <person name="Garner A."/>
            <person name="Jiang X."/>
            <person name="Arthur T."/>
            <person name="Lagoudas G.K."/>
            <person name="Vatanen T."/>
            <person name="Fornelos N."/>
            <person name="Wilson R."/>
            <person name="Bertha M."/>
            <person name="Cohen M."/>
            <person name="Garber J."/>
            <person name="Khalili H."/>
            <person name="Gevers D."/>
            <person name="Ananthakrishnan A.N."/>
            <person name="Kugathasan S."/>
            <person name="Lander E.S."/>
            <person name="Blainey P."/>
            <person name="Vlamakis H."/>
            <person name="Xavier R.J."/>
            <person name="Huttenhower C."/>
        </authorList>
    </citation>
    <scope>NUCLEOTIDE SEQUENCE [LARGE SCALE GENOMIC DNA]</scope>
    <source>
        <strain evidence="8 9">RJX1124</strain>
    </source>
</reference>
<evidence type="ECO:0000256" key="3">
    <source>
        <dbReference type="ARBA" id="ARBA00022741"/>
    </source>
</evidence>
<dbReference type="Gene3D" id="3.40.50.300">
    <property type="entry name" value="P-loop containing nucleotide triphosphate hydrolases"/>
    <property type="match status" value="1"/>
</dbReference>
<evidence type="ECO:0000256" key="5">
    <source>
        <dbReference type="ARBA" id="ARBA00032897"/>
    </source>
</evidence>
<dbReference type="InterPro" id="IPR010488">
    <property type="entry name" value="Zeta_toxin_domain"/>
</dbReference>
<evidence type="ECO:0000256" key="2">
    <source>
        <dbReference type="ARBA" id="ARBA00011963"/>
    </source>
</evidence>
<keyword evidence="3" id="KW-0547">Nucleotide-binding</keyword>
<evidence type="ECO:0000313" key="8">
    <source>
        <dbReference type="EMBL" id="PLT72756.1"/>
    </source>
</evidence>
<evidence type="ECO:0000256" key="4">
    <source>
        <dbReference type="ARBA" id="ARBA00022840"/>
    </source>
</evidence>
<name>A0A2N5PC87_MEDGN</name>
<evidence type="ECO:0000313" key="9">
    <source>
        <dbReference type="Proteomes" id="UP000234891"/>
    </source>
</evidence>
<evidence type="ECO:0000256" key="1">
    <source>
        <dbReference type="ARBA" id="ARBA00009104"/>
    </source>
</evidence>
<proteinExistence type="inferred from homology"/>
<organism evidence="8 9">
    <name type="scientific">Mediterraneibacter gnavus</name>
    <name type="common">Ruminococcus gnavus</name>
    <dbReference type="NCBI Taxonomy" id="33038"/>
    <lineage>
        <taxon>Bacteria</taxon>
        <taxon>Bacillati</taxon>
        <taxon>Bacillota</taxon>
        <taxon>Clostridia</taxon>
        <taxon>Lachnospirales</taxon>
        <taxon>Lachnospiraceae</taxon>
        <taxon>Mediterraneibacter</taxon>
    </lineage>
</organism>
<dbReference type="EMBL" id="NIHS01000011">
    <property type="protein sequence ID" value="PLT72756.1"/>
    <property type="molecule type" value="Genomic_DNA"/>
</dbReference>
<keyword evidence="8" id="KW-0418">Kinase</keyword>